<organism evidence="1 2">
    <name type="scientific">Pseudooceanicola lipolyticus</name>
    <dbReference type="NCBI Taxonomy" id="2029104"/>
    <lineage>
        <taxon>Bacteria</taxon>
        <taxon>Pseudomonadati</taxon>
        <taxon>Pseudomonadota</taxon>
        <taxon>Alphaproteobacteria</taxon>
        <taxon>Rhodobacterales</taxon>
        <taxon>Paracoccaceae</taxon>
        <taxon>Pseudooceanicola</taxon>
    </lineage>
</organism>
<evidence type="ECO:0000313" key="1">
    <source>
        <dbReference type="EMBL" id="PJE36892.1"/>
    </source>
</evidence>
<accession>A0A2M8J288</accession>
<comment type="caution">
    <text evidence="1">The sequence shown here is derived from an EMBL/GenBank/DDBJ whole genome shotgun (WGS) entry which is preliminary data.</text>
</comment>
<dbReference type="OrthoDB" id="7659281at2"/>
<keyword evidence="2" id="KW-1185">Reference proteome</keyword>
<reference evidence="1 2" key="1">
    <citation type="journal article" date="2018" name="Int. J. Syst. Evol. Microbiol.">
        <title>Pseudooceanicola lipolyticus sp. nov., a marine alphaproteobacterium, reclassification of Oceanicola flagellatus as Pseudooceanicola flagellatus comb. nov. and emended description of the genus Pseudooceanicola.</title>
        <authorList>
            <person name="Huang M.-M."/>
            <person name="Guo L.-L."/>
            <person name="Wu Y.-H."/>
            <person name="Lai Q.-L."/>
            <person name="Shao Z.-Z."/>
            <person name="Wang C.-S."/>
            <person name="Wu M."/>
            <person name="Xu X.-W."/>
        </authorList>
    </citation>
    <scope>NUCLEOTIDE SEQUENCE [LARGE SCALE GENOMIC DNA]</scope>
    <source>
        <strain evidence="1 2">157</strain>
    </source>
</reference>
<name>A0A2M8J288_9RHOB</name>
<dbReference type="EMBL" id="PGTB01000028">
    <property type="protein sequence ID" value="PJE36892.1"/>
    <property type="molecule type" value="Genomic_DNA"/>
</dbReference>
<gene>
    <name evidence="1" type="ORF">CVM52_09895</name>
</gene>
<evidence type="ECO:0000313" key="2">
    <source>
        <dbReference type="Proteomes" id="UP000231553"/>
    </source>
</evidence>
<sequence length="97" mass="10662">MVLSACQQDEYRQSFDGFYFKTKTKSVDDNRLQFAATVQKAAQSLEGAREAAAYDATKYCIANYGTSRILWAVGPDAPADQLRLVDGDLTLTGECNP</sequence>
<dbReference type="AlphaFoldDB" id="A0A2M8J288"/>
<protein>
    <submittedName>
        <fullName evidence="1">Uncharacterized protein</fullName>
    </submittedName>
</protein>
<proteinExistence type="predicted"/>
<dbReference type="Proteomes" id="UP000231553">
    <property type="component" value="Unassembled WGS sequence"/>
</dbReference>